<feature type="domain" description="Protein kinase" evidence="7">
    <location>
        <begin position="18"/>
        <end position="271"/>
    </location>
</feature>
<dbReference type="CDD" id="cd14014">
    <property type="entry name" value="STKc_PknB_like"/>
    <property type="match status" value="1"/>
</dbReference>
<evidence type="ECO:0000256" key="6">
    <source>
        <dbReference type="SAM" id="Phobius"/>
    </source>
</evidence>
<dbReference type="InterPro" id="IPR015943">
    <property type="entry name" value="WD40/YVTN_repeat-like_dom_sf"/>
</dbReference>
<dbReference type="PROSITE" id="PS00109">
    <property type="entry name" value="PROTEIN_KINASE_TYR"/>
    <property type="match status" value="1"/>
</dbReference>
<dbReference type="Gene3D" id="3.30.200.20">
    <property type="entry name" value="Phosphorylase Kinase, domain 1"/>
    <property type="match status" value="1"/>
</dbReference>
<dbReference type="SUPFAM" id="SSF82171">
    <property type="entry name" value="DPP6 N-terminal domain-like"/>
    <property type="match status" value="1"/>
</dbReference>
<feature type="compositionally biased region" description="Pro residues" evidence="5">
    <location>
        <begin position="311"/>
        <end position="321"/>
    </location>
</feature>
<keyword evidence="6" id="KW-1133">Transmembrane helix</keyword>
<dbReference type="Gene3D" id="1.10.510.10">
    <property type="entry name" value="Transferase(Phosphotransferase) domain 1"/>
    <property type="match status" value="1"/>
</dbReference>
<organism evidence="8 9">
    <name type="scientific">Nonomuraea insulae</name>
    <dbReference type="NCBI Taxonomy" id="1616787"/>
    <lineage>
        <taxon>Bacteria</taxon>
        <taxon>Bacillati</taxon>
        <taxon>Actinomycetota</taxon>
        <taxon>Actinomycetes</taxon>
        <taxon>Streptosporangiales</taxon>
        <taxon>Streptosporangiaceae</taxon>
        <taxon>Nonomuraea</taxon>
    </lineage>
</organism>
<proteinExistence type="predicted"/>
<feature type="transmembrane region" description="Helical" evidence="6">
    <location>
        <begin position="438"/>
        <end position="463"/>
    </location>
</feature>
<evidence type="ECO:0000256" key="1">
    <source>
        <dbReference type="ARBA" id="ARBA00022679"/>
    </source>
</evidence>
<dbReference type="SUPFAM" id="SSF56112">
    <property type="entry name" value="Protein kinase-like (PK-like)"/>
    <property type="match status" value="1"/>
</dbReference>
<reference evidence="9" key="1">
    <citation type="journal article" date="2019" name="Int. J. Syst. Evol. Microbiol.">
        <title>The Global Catalogue of Microorganisms (GCM) 10K type strain sequencing project: providing services to taxonomists for standard genome sequencing and annotation.</title>
        <authorList>
            <consortium name="The Broad Institute Genomics Platform"/>
            <consortium name="The Broad Institute Genome Sequencing Center for Infectious Disease"/>
            <person name="Wu L."/>
            <person name="Ma J."/>
        </authorList>
    </citation>
    <scope>NUCLEOTIDE SEQUENCE [LARGE SCALE GENOMIC DNA]</scope>
    <source>
        <strain evidence="9">CCUG 53903</strain>
    </source>
</reference>
<name>A0ABW1CZL9_9ACTN</name>
<keyword evidence="6" id="KW-0472">Membrane</keyword>
<dbReference type="Proteomes" id="UP001596058">
    <property type="component" value="Unassembled WGS sequence"/>
</dbReference>
<keyword evidence="8" id="KW-0723">Serine/threonine-protein kinase</keyword>
<keyword evidence="4" id="KW-0067">ATP-binding</keyword>
<dbReference type="InterPro" id="IPR011009">
    <property type="entry name" value="Kinase-like_dom_sf"/>
</dbReference>
<dbReference type="PROSITE" id="PS50011">
    <property type="entry name" value="PROTEIN_KINASE_DOM"/>
    <property type="match status" value="1"/>
</dbReference>
<keyword evidence="1" id="KW-0808">Transferase</keyword>
<dbReference type="EMBL" id="JBHSPA010000048">
    <property type="protein sequence ID" value="MFC5829871.1"/>
    <property type="molecule type" value="Genomic_DNA"/>
</dbReference>
<feature type="compositionally biased region" description="Pro residues" evidence="5">
    <location>
        <begin position="347"/>
        <end position="394"/>
    </location>
</feature>
<keyword evidence="2" id="KW-0547">Nucleotide-binding</keyword>
<dbReference type="Pfam" id="PF00069">
    <property type="entry name" value="Pkinase"/>
    <property type="match status" value="1"/>
</dbReference>
<feature type="compositionally biased region" description="Basic and acidic residues" evidence="5">
    <location>
        <begin position="282"/>
        <end position="296"/>
    </location>
</feature>
<dbReference type="RefSeq" id="WP_379519365.1">
    <property type="nucleotide sequence ID" value="NZ_JBHSPA010000048.1"/>
</dbReference>
<keyword evidence="6" id="KW-0812">Transmembrane</keyword>
<protein>
    <submittedName>
        <fullName evidence="8">Serine/threonine protein kinase</fullName>
    </submittedName>
</protein>
<keyword evidence="3 8" id="KW-0418">Kinase</keyword>
<sequence>MPSISELRAGDPASLGGYELRGRLGEGGQGVVYLGVDDQGTQAAIKWLRPHLASDEVAAERFVREAAAARRVAPFCIAQVLGTGVHEQRPYIASEYVDGPSLQQAVADEGPRTEAALHRLAVGTATALAAIHQAGIVHRDFSPANVLLGTEGPRVIDFGIAKALDATSTITSTPLGTPAFMAPEQILAHPVGPPADLFAWAGTMVFAAGGAGPFEAETVPAIIHRVLHAAPDLSHLTGPLRDLLAACLSKDPAHRPPADQVILRLLDHPSTTTSHHLSAAPDDLHRPSTAPDDVRHPSAAPSGDLSRQAPWHPPSSGPPQSPAVGHPSGPQQSSIPGTAPGTAPGTGSPPPGSGPPPPSGRPFPFPPPGSGPPPPSGRSSGFPPPGSGPPPPSARPDFGRSAQPAPFHDPAYPPPTGTAGSPGQPPAWPRSTGNRRNWLIGAGVAGVALVAAVAIVVVTAVSLPIKPQPRPSQTVPATASPSPVPTANLIPVKLPDTGATVYESPADPVRLTTYLVKDAKSGAWVYYARDSLTGSFTSYKNTWESMLSPNGRYLAQRGKSYVDGYDTVEITDKMTSRRFTVKTSRQPLSAYVQGWSRDSTRLLVNIGNPVKQLWQSTGFAIVDVTARKATVASLREGSLKGIRYGFDQDGTGVVALSNDAGQQALRFFDARGLRVRRLPNVGAGIAEAMFSPSGKLFVTNCPGLRNGDNCLYDSRTGAEVKRVESPCTGLATWYDDDHLACWVRPDPSAGGQQIQVIDFTGEMVRLLADVPENATGLDVIYTTTRRN</sequence>
<dbReference type="InterPro" id="IPR000719">
    <property type="entry name" value="Prot_kinase_dom"/>
</dbReference>
<evidence type="ECO:0000256" key="3">
    <source>
        <dbReference type="ARBA" id="ARBA00022777"/>
    </source>
</evidence>
<evidence type="ECO:0000256" key="4">
    <source>
        <dbReference type="ARBA" id="ARBA00022840"/>
    </source>
</evidence>
<gene>
    <name evidence="8" type="ORF">ACFPZ3_38910</name>
</gene>
<feature type="region of interest" description="Disordered" evidence="5">
    <location>
        <begin position="272"/>
        <end position="432"/>
    </location>
</feature>
<dbReference type="InterPro" id="IPR008266">
    <property type="entry name" value="Tyr_kinase_AS"/>
</dbReference>
<evidence type="ECO:0000256" key="2">
    <source>
        <dbReference type="ARBA" id="ARBA00022741"/>
    </source>
</evidence>
<evidence type="ECO:0000256" key="5">
    <source>
        <dbReference type="SAM" id="MobiDB-lite"/>
    </source>
</evidence>
<keyword evidence="9" id="KW-1185">Reference proteome</keyword>
<evidence type="ECO:0000313" key="9">
    <source>
        <dbReference type="Proteomes" id="UP001596058"/>
    </source>
</evidence>
<dbReference type="GO" id="GO:0004674">
    <property type="term" value="F:protein serine/threonine kinase activity"/>
    <property type="evidence" value="ECO:0007669"/>
    <property type="project" value="UniProtKB-KW"/>
</dbReference>
<feature type="compositionally biased region" description="Low complexity" evidence="5">
    <location>
        <begin position="336"/>
        <end position="346"/>
    </location>
</feature>
<evidence type="ECO:0000313" key="8">
    <source>
        <dbReference type="EMBL" id="MFC5829871.1"/>
    </source>
</evidence>
<dbReference type="PANTHER" id="PTHR43289:SF34">
    <property type="entry name" value="SERINE_THREONINE-PROTEIN KINASE YBDM-RELATED"/>
    <property type="match status" value="1"/>
</dbReference>
<dbReference type="PANTHER" id="PTHR43289">
    <property type="entry name" value="MITOGEN-ACTIVATED PROTEIN KINASE KINASE KINASE 20-RELATED"/>
    <property type="match status" value="1"/>
</dbReference>
<dbReference type="Gene3D" id="2.130.10.10">
    <property type="entry name" value="YVTN repeat-like/Quinoprotein amine dehydrogenase"/>
    <property type="match status" value="1"/>
</dbReference>
<evidence type="ECO:0000259" key="7">
    <source>
        <dbReference type="PROSITE" id="PS50011"/>
    </source>
</evidence>
<comment type="caution">
    <text evidence="8">The sequence shown here is derived from an EMBL/GenBank/DDBJ whole genome shotgun (WGS) entry which is preliminary data.</text>
</comment>
<accession>A0ABW1CZL9</accession>